<name>A0ABS8VMB2_DATST</name>
<keyword evidence="2" id="KW-0328">Glycosyltransferase</keyword>
<reference evidence="7 8" key="1">
    <citation type="journal article" date="2021" name="BMC Genomics">
        <title>Datura genome reveals duplications of psychoactive alkaloid biosynthetic genes and high mutation rate following tissue culture.</title>
        <authorList>
            <person name="Rajewski A."/>
            <person name="Carter-House D."/>
            <person name="Stajich J."/>
            <person name="Litt A."/>
        </authorList>
    </citation>
    <scope>NUCLEOTIDE SEQUENCE [LARGE SCALE GENOMIC DNA]</scope>
    <source>
        <strain evidence="7">AR-01</strain>
    </source>
</reference>
<dbReference type="EMBL" id="JACEIK010005261">
    <property type="protein sequence ID" value="MCE0481105.1"/>
    <property type="molecule type" value="Genomic_DNA"/>
</dbReference>
<dbReference type="Pfam" id="PF10250">
    <property type="entry name" value="O-FucT"/>
    <property type="match status" value="1"/>
</dbReference>
<proteinExistence type="inferred from homology"/>
<evidence type="ECO:0000256" key="1">
    <source>
        <dbReference type="ARBA" id="ARBA00007737"/>
    </source>
</evidence>
<dbReference type="Proteomes" id="UP000823775">
    <property type="component" value="Unassembled WGS sequence"/>
</dbReference>
<evidence type="ECO:0000256" key="3">
    <source>
        <dbReference type="ARBA" id="ARBA00022679"/>
    </source>
</evidence>
<evidence type="ECO:0000256" key="5">
    <source>
        <dbReference type="ARBA" id="ARBA00023277"/>
    </source>
</evidence>
<keyword evidence="3" id="KW-0808">Transferase</keyword>
<dbReference type="PANTHER" id="PTHR31288:SF22">
    <property type="entry name" value="O-FUCOSYLTRANSFERASE 9"/>
    <property type="match status" value="1"/>
</dbReference>
<comment type="caution">
    <text evidence="7">The sequence shown here is derived from an EMBL/GenBank/DDBJ whole genome shotgun (WGS) entry which is preliminary data.</text>
</comment>
<sequence>MGIASTTVIEPMMSCLSGCAFPSACTCSSFCPGVVMIAIASAFSITSPCPVSQAVMFPKISDFFPDVGMMLRGMGFDNNTSLYVAAGKIYKAEKYMTPLKQMFPRLESKDTLASTEELAPFEGYSSRLAALDYTVCLYSEAFVTTQGGNFPHFLVGHRRYLYEGHAKTIKPDKRKLALLFDSPDIRWKDFKSQLQEMLRHSDTKGTELKKPSSSLYTFPMPDCMCKHADVKNASG</sequence>
<comment type="similarity">
    <text evidence="1">Belongs to the glycosyltransferase GT106 family.</text>
</comment>
<accession>A0ABS8VMB2</accession>
<dbReference type="InterPro" id="IPR019378">
    <property type="entry name" value="GDP-Fuc_O-FucTrfase"/>
</dbReference>
<dbReference type="InterPro" id="IPR024709">
    <property type="entry name" value="FucosylTrfase_pln"/>
</dbReference>
<organism evidence="7 8">
    <name type="scientific">Datura stramonium</name>
    <name type="common">Jimsonweed</name>
    <name type="synonym">Common thornapple</name>
    <dbReference type="NCBI Taxonomy" id="4076"/>
    <lineage>
        <taxon>Eukaryota</taxon>
        <taxon>Viridiplantae</taxon>
        <taxon>Streptophyta</taxon>
        <taxon>Embryophyta</taxon>
        <taxon>Tracheophyta</taxon>
        <taxon>Spermatophyta</taxon>
        <taxon>Magnoliopsida</taxon>
        <taxon>eudicotyledons</taxon>
        <taxon>Gunneridae</taxon>
        <taxon>Pentapetalae</taxon>
        <taxon>asterids</taxon>
        <taxon>lamiids</taxon>
        <taxon>Solanales</taxon>
        <taxon>Solanaceae</taxon>
        <taxon>Solanoideae</taxon>
        <taxon>Datureae</taxon>
        <taxon>Datura</taxon>
    </lineage>
</organism>
<evidence type="ECO:0000256" key="6">
    <source>
        <dbReference type="ARBA" id="ARBA00030350"/>
    </source>
</evidence>
<gene>
    <name evidence="7" type="primary">OFUT9_2</name>
    <name evidence="7" type="ORF">HAX54_038516</name>
</gene>
<evidence type="ECO:0000313" key="8">
    <source>
        <dbReference type="Proteomes" id="UP000823775"/>
    </source>
</evidence>
<keyword evidence="5" id="KW-0119">Carbohydrate metabolism</keyword>
<evidence type="ECO:0000313" key="7">
    <source>
        <dbReference type="EMBL" id="MCE0481105.1"/>
    </source>
</evidence>
<dbReference type="PANTHER" id="PTHR31288">
    <property type="entry name" value="O-FUCOSYLTRANSFERASE FAMILY PROTEIN"/>
    <property type="match status" value="1"/>
</dbReference>
<evidence type="ECO:0000256" key="2">
    <source>
        <dbReference type="ARBA" id="ARBA00022676"/>
    </source>
</evidence>
<protein>
    <recommendedName>
        <fullName evidence="6">O-fucosyltransferase family protein</fullName>
    </recommendedName>
</protein>
<evidence type="ECO:0000256" key="4">
    <source>
        <dbReference type="ARBA" id="ARBA00023253"/>
    </source>
</evidence>
<keyword evidence="4" id="KW-0294">Fucose metabolism</keyword>
<keyword evidence="8" id="KW-1185">Reference proteome</keyword>